<feature type="region of interest" description="Disordered" evidence="12">
    <location>
        <begin position="639"/>
        <end position="663"/>
    </location>
</feature>
<dbReference type="OrthoDB" id="442428at2759"/>
<dbReference type="Pfam" id="PF13499">
    <property type="entry name" value="EF-hand_7"/>
    <property type="match status" value="1"/>
</dbReference>
<dbReference type="GO" id="GO:0004722">
    <property type="term" value="F:protein serine/threonine phosphatase activity"/>
    <property type="evidence" value="ECO:0007669"/>
    <property type="project" value="UniProtKB-EC"/>
</dbReference>
<dbReference type="PROSITE" id="PS50222">
    <property type="entry name" value="EF_HAND_2"/>
    <property type="match status" value="2"/>
</dbReference>
<evidence type="ECO:0000256" key="11">
    <source>
        <dbReference type="RuleBase" id="RU004273"/>
    </source>
</evidence>
<dbReference type="InterPro" id="IPR012008">
    <property type="entry name" value="Ser/Thr-Pase_EF-hand_contain"/>
</dbReference>
<evidence type="ECO:0000256" key="9">
    <source>
        <dbReference type="ARBA" id="ARBA00048336"/>
    </source>
</evidence>
<proteinExistence type="inferred from homology"/>
<evidence type="ECO:0000259" key="13">
    <source>
        <dbReference type="PROSITE" id="PS50222"/>
    </source>
</evidence>
<dbReference type="InterPro" id="IPR011992">
    <property type="entry name" value="EF-hand-dom_pair"/>
</dbReference>
<feature type="domain" description="EF-hand" evidence="13">
    <location>
        <begin position="594"/>
        <end position="629"/>
    </location>
</feature>
<evidence type="ECO:0000256" key="10">
    <source>
        <dbReference type="PIRNR" id="PIRNR000912"/>
    </source>
</evidence>
<dbReference type="Gene3D" id="1.10.238.10">
    <property type="entry name" value="EF-hand"/>
    <property type="match status" value="1"/>
</dbReference>
<dbReference type="PIRSF" id="PIRSF000912">
    <property type="entry name" value="PPEF"/>
    <property type="match status" value="1"/>
</dbReference>
<dbReference type="InterPro" id="IPR029052">
    <property type="entry name" value="Metallo-depent_PP-like"/>
</dbReference>
<dbReference type="InterPro" id="IPR002048">
    <property type="entry name" value="EF_hand_dom"/>
</dbReference>
<keyword evidence="6" id="KW-0106">Calcium</keyword>
<dbReference type="PROSITE" id="PS50096">
    <property type="entry name" value="IQ"/>
    <property type="match status" value="1"/>
</dbReference>
<dbReference type="AlphaFoldDB" id="A0A814STA6"/>
<dbReference type="Proteomes" id="UP000663832">
    <property type="component" value="Unassembled WGS sequence"/>
</dbReference>
<evidence type="ECO:0000256" key="5">
    <source>
        <dbReference type="ARBA" id="ARBA00022801"/>
    </source>
</evidence>
<dbReference type="CDD" id="cd00051">
    <property type="entry name" value="EFh"/>
    <property type="match status" value="1"/>
</dbReference>
<feature type="domain" description="EF-hand" evidence="13">
    <location>
        <begin position="552"/>
        <end position="587"/>
    </location>
</feature>
<keyword evidence="4" id="KW-0677">Repeat</keyword>
<dbReference type="EMBL" id="CAJNOM010000155">
    <property type="protein sequence ID" value="CAF1152564.1"/>
    <property type="molecule type" value="Genomic_DNA"/>
</dbReference>
<dbReference type="GO" id="GO:0030145">
    <property type="term" value="F:manganese ion binding"/>
    <property type="evidence" value="ECO:0007669"/>
    <property type="project" value="UniProtKB-UniRule"/>
</dbReference>
<gene>
    <name evidence="14" type="ORF">QVE165_LOCUS23101</name>
</gene>
<dbReference type="InterPro" id="IPR004843">
    <property type="entry name" value="Calcineurin-like_PHP"/>
</dbReference>
<dbReference type="InterPro" id="IPR018247">
    <property type="entry name" value="EF_Hand_1_Ca_BS"/>
</dbReference>
<dbReference type="PANTHER" id="PTHR45668:SF3">
    <property type="entry name" value="SERINE_THREONINE-PROTEIN PHOSPHATASE RDGC"/>
    <property type="match status" value="1"/>
</dbReference>
<dbReference type="InterPro" id="IPR006186">
    <property type="entry name" value="Ser/Thr-sp_prot-phosphatase"/>
</dbReference>
<dbReference type="PROSITE" id="PS00125">
    <property type="entry name" value="SER_THR_PHOSPHATASE"/>
    <property type="match status" value="1"/>
</dbReference>
<comment type="similarity">
    <text evidence="2 10 11">Belongs to the PPP phosphatase family.</text>
</comment>
<dbReference type="Gene3D" id="3.60.21.10">
    <property type="match status" value="1"/>
</dbReference>
<evidence type="ECO:0000313" key="15">
    <source>
        <dbReference type="Proteomes" id="UP000663832"/>
    </source>
</evidence>
<reference evidence="14" key="1">
    <citation type="submission" date="2021-02" db="EMBL/GenBank/DDBJ databases">
        <authorList>
            <person name="Nowell W R."/>
        </authorList>
    </citation>
    <scope>NUCLEOTIDE SEQUENCE</scope>
</reference>
<keyword evidence="15" id="KW-1185">Reference proteome</keyword>
<evidence type="ECO:0000256" key="6">
    <source>
        <dbReference type="ARBA" id="ARBA00022837"/>
    </source>
</evidence>
<sequence>MSDRADKMKMVSKLPTLSADKSAQKIQAAFRTHQARLKLKKQAAWQIHEKLEYSSEQTESKLKDMFEKLLKASDLLSPSVTKLLQKAGLPVEEQELLRLTNPDSITVEPTYQGPRIDGQITRQTFVDLIDAFRKGQILHEKYVCKILHQARAILKSLPNFNHIDLSNLHHIFIIGDLHGQLADLLHIFSENGLPANDNAYIFNGDFVDRGNNSVEVILLLMIALILNPSSVFLNRGNHEDIMVTVRYGFQNEVNQKYGRRKASLLDLFKDIFSWLPLYSFVDAGKSRFIIMHGGISDRINLKKLNSITRNRYISIEVPPPSRQGGKKLTEEEDNEYRQVQDLFWSDPDPHGRLGCRKNDARKMACFFGSDITEQFLKRYNLSMIIRSHQVKQEGYEYTHDGKVLTVFSASNYCGGSNWGAILQWDYNDEEPRIISYKILAVEMTKLSFNKKVTLFEDPAYHSLIEKIMTNKSILQKEFERADGNRTEHLPLTIWADIMAKVLQLDLPWLTLRTRLVQEDSQGIIYKTMFDEFILDNSKFQMSNTGIMEDLYMWKDMLLTLFNLIDYNHSGFISRNEFADVIKLILHGENGTDEVNEAYIDELSSAMDFDKNGKIDINEFLESFRIVHVKTSKNLDDRINKVEQPNGNTTKKYVESSGKKSRKL</sequence>
<evidence type="ECO:0000256" key="3">
    <source>
        <dbReference type="ARBA" id="ARBA00022723"/>
    </source>
</evidence>
<dbReference type="SMART" id="SM00156">
    <property type="entry name" value="PP2Ac"/>
    <property type="match status" value="1"/>
</dbReference>
<evidence type="ECO:0000256" key="2">
    <source>
        <dbReference type="ARBA" id="ARBA00008294"/>
    </source>
</evidence>
<evidence type="ECO:0000256" key="12">
    <source>
        <dbReference type="SAM" id="MobiDB-lite"/>
    </source>
</evidence>
<dbReference type="SUPFAM" id="SSF56300">
    <property type="entry name" value="Metallo-dependent phosphatases"/>
    <property type="match status" value="1"/>
</dbReference>
<dbReference type="InterPro" id="IPR013235">
    <property type="entry name" value="PPP_dom"/>
</dbReference>
<keyword evidence="5 10" id="KW-0378">Hydrolase</keyword>
<name>A0A814STA6_9BILA</name>
<comment type="cofactor">
    <cofactor evidence="1">
        <name>Mn(2+)</name>
        <dbReference type="ChEBI" id="CHEBI:29035"/>
    </cofactor>
</comment>
<dbReference type="Pfam" id="PF08321">
    <property type="entry name" value="PPP5"/>
    <property type="match status" value="1"/>
</dbReference>
<comment type="caution">
    <text evidence="14">The sequence shown here is derived from an EMBL/GenBank/DDBJ whole genome shotgun (WGS) entry which is preliminary data.</text>
</comment>
<accession>A0A814STA6</accession>
<comment type="catalytic activity">
    <reaction evidence="9 10 11">
        <text>O-phospho-L-threonyl-[protein] + H2O = L-threonyl-[protein] + phosphate</text>
        <dbReference type="Rhea" id="RHEA:47004"/>
        <dbReference type="Rhea" id="RHEA-COMP:11060"/>
        <dbReference type="Rhea" id="RHEA-COMP:11605"/>
        <dbReference type="ChEBI" id="CHEBI:15377"/>
        <dbReference type="ChEBI" id="CHEBI:30013"/>
        <dbReference type="ChEBI" id="CHEBI:43474"/>
        <dbReference type="ChEBI" id="CHEBI:61977"/>
        <dbReference type="EC" id="3.1.3.16"/>
    </reaction>
</comment>
<organism evidence="14 15">
    <name type="scientific">Adineta steineri</name>
    <dbReference type="NCBI Taxonomy" id="433720"/>
    <lineage>
        <taxon>Eukaryota</taxon>
        <taxon>Metazoa</taxon>
        <taxon>Spiralia</taxon>
        <taxon>Gnathifera</taxon>
        <taxon>Rotifera</taxon>
        <taxon>Eurotatoria</taxon>
        <taxon>Bdelloidea</taxon>
        <taxon>Adinetida</taxon>
        <taxon>Adinetidae</taxon>
        <taxon>Adineta</taxon>
    </lineage>
</organism>
<evidence type="ECO:0000256" key="4">
    <source>
        <dbReference type="ARBA" id="ARBA00022737"/>
    </source>
</evidence>
<evidence type="ECO:0000313" key="14">
    <source>
        <dbReference type="EMBL" id="CAF1152564.1"/>
    </source>
</evidence>
<dbReference type="Pfam" id="PF00149">
    <property type="entry name" value="Metallophos"/>
    <property type="match status" value="1"/>
</dbReference>
<dbReference type="InterPro" id="IPR051134">
    <property type="entry name" value="PPP_phosphatase"/>
</dbReference>
<dbReference type="PANTHER" id="PTHR45668">
    <property type="entry name" value="SERINE/THREONINE-PROTEIN PHOSPHATASE 5-RELATED"/>
    <property type="match status" value="1"/>
</dbReference>
<dbReference type="GO" id="GO:0050906">
    <property type="term" value="P:detection of stimulus involved in sensory perception"/>
    <property type="evidence" value="ECO:0007669"/>
    <property type="project" value="UniProtKB-UniRule"/>
</dbReference>
<evidence type="ECO:0000256" key="8">
    <source>
        <dbReference type="ARBA" id="ARBA00047761"/>
    </source>
</evidence>
<dbReference type="PRINTS" id="PR00114">
    <property type="entry name" value="STPHPHTASE"/>
</dbReference>
<keyword evidence="3 10" id="KW-0479">Metal-binding</keyword>
<dbReference type="GO" id="GO:0005509">
    <property type="term" value="F:calcium ion binding"/>
    <property type="evidence" value="ECO:0007669"/>
    <property type="project" value="UniProtKB-UniRule"/>
</dbReference>
<dbReference type="GO" id="GO:0005506">
    <property type="term" value="F:iron ion binding"/>
    <property type="evidence" value="ECO:0007669"/>
    <property type="project" value="UniProtKB-UniRule"/>
</dbReference>
<protein>
    <recommendedName>
        <fullName evidence="10">Serine/threonine-protein phosphatase with EF-hands</fullName>
        <ecNumber evidence="10">3.1.3.16</ecNumber>
    </recommendedName>
</protein>
<dbReference type="PROSITE" id="PS00018">
    <property type="entry name" value="EF_HAND_1"/>
    <property type="match status" value="2"/>
</dbReference>
<keyword evidence="7 10" id="KW-0464">Manganese</keyword>
<evidence type="ECO:0000256" key="7">
    <source>
        <dbReference type="ARBA" id="ARBA00023211"/>
    </source>
</evidence>
<comment type="catalytic activity">
    <reaction evidence="8">
        <text>O-phospho-L-seryl-[protein] + H2O = L-seryl-[protein] + phosphate</text>
        <dbReference type="Rhea" id="RHEA:20629"/>
        <dbReference type="Rhea" id="RHEA-COMP:9863"/>
        <dbReference type="Rhea" id="RHEA-COMP:11604"/>
        <dbReference type="ChEBI" id="CHEBI:15377"/>
        <dbReference type="ChEBI" id="CHEBI:29999"/>
        <dbReference type="ChEBI" id="CHEBI:43474"/>
        <dbReference type="ChEBI" id="CHEBI:83421"/>
        <dbReference type="EC" id="3.1.3.16"/>
    </reaction>
</comment>
<dbReference type="CDD" id="cd23767">
    <property type="entry name" value="IQCD"/>
    <property type="match status" value="1"/>
</dbReference>
<dbReference type="SMART" id="SM00054">
    <property type="entry name" value="EFh"/>
    <property type="match status" value="2"/>
</dbReference>
<evidence type="ECO:0000256" key="1">
    <source>
        <dbReference type="ARBA" id="ARBA00001936"/>
    </source>
</evidence>
<dbReference type="EC" id="3.1.3.16" evidence="10"/>
<dbReference type="SUPFAM" id="SSF47473">
    <property type="entry name" value="EF-hand"/>
    <property type="match status" value="1"/>
</dbReference>